<evidence type="ECO:0000313" key="2">
    <source>
        <dbReference type="Proteomes" id="UP000472270"/>
    </source>
</evidence>
<dbReference type="Ensembl" id="ENSSRHT00000038217.1">
    <property type="protein sequence ID" value="ENSSRHP00000037144.1"/>
    <property type="gene ID" value="ENSSRHG00000019007.1"/>
</dbReference>
<evidence type="ECO:0008006" key="3">
    <source>
        <dbReference type="Google" id="ProtNLM"/>
    </source>
</evidence>
<name>A0A673I8U6_9TELE</name>
<dbReference type="AlphaFoldDB" id="A0A673I8U6"/>
<keyword evidence="2" id="KW-1185">Reference proteome</keyword>
<dbReference type="PANTHER" id="PTHR19446">
    <property type="entry name" value="REVERSE TRANSCRIPTASES"/>
    <property type="match status" value="1"/>
</dbReference>
<proteinExistence type="predicted"/>
<dbReference type="Proteomes" id="UP000472270">
    <property type="component" value="Unassembled WGS sequence"/>
</dbReference>
<sequence>MSMSNGKAPGPDSIIIEMLKAASHMLCPIMLSLYNKILDTGCFPEFWCEAVICPLYKNGDKNDVENYRGISLLNVFGKVFTKVLNRR</sequence>
<protein>
    <recommendedName>
        <fullName evidence="3">Reverse transcriptase domain-containing protein</fullName>
    </recommendedName>
</protein>
<reference evidence="1" key="1">
    <citation type="submission" date="2025-08" db="UniProtKB">
        <authorList>
            <consortium name="Ensembl"/>
        </authorList>
    </citation>
    <scope>IDENTIFICATION</scope>
</reference>
<organism evidence="1 2">
    <name type="scientific">Sinocyclocheilus rhinocerous</name>
    <dbReference type="NCBI Taxonomy" id="307959"/>
    <lineage>
        <taxon>Eukaryota</taxon>
        <taxon>Metazoa</taxon>
        <taxon>Chordata</taxon>
        <taxon>Craniata</taxon>
        <taxon>Vertebrata</taxon>
        <taxon>Euteleostomi</taxon>
        <taxon>Actinopterygii</taxon>
        <taxon>Neopterygii</taxon>
        <taxon>Teleostei</taxon>
        <taxon>Ostariophysi</taxon>
        <taxon>Cypriniformes</taxon>
        <taxon>Cyprinidae</taxon>
        <taxon>Cyprininae</taxon>
        <taxon>Sinocyclocheilus</taxon>
    </lineage>
</organism>
<evidence type="ECO:0000313" key="1">
    <source>
        <dbReference type="Ensembl" id="ENSSRHP00000037144.1"/>
    </source>
</evidence>
<reference evidence="1" key="2">
    <citation type="submission" date="2025-09" db="UniProtKB">
        <authorList>
            <consortium name="Ensembl"/>
        </authorList>
    </citation>
    <scope>IDENTIFICATION</scope>
</reference>
<accession>A0A673I8U6</accession>